<dbReference type="Proteomes" id="UP001215598">
    <property type="component" value="Unassembled WGS sequence"/>
</dbReference>
<reference evidence="2" key="1">
    <citation type="submission" date="2023-03" db="EMBL/GenBank/DDBJ databases">
        <title>Massive genome expansion in bonnet fungi (Mycena s.s.) driven by repeated elements and novel gene families across ecological guilds.</title>
        <authorList>
            <consortium name="Lawrence Berkeley National Laboratory"/>
            <person name="Harder C.B."/>
            <person name="Miyauchi S."/>
            <person name="Viragh M."/>
            <person name="Kuo A."/>
            <person name="Thoen E."/>
            <person name="Andreopoulos B."/>
            <person name="Lu D."/>
            <person name="Skrede I."/>
            <person name="Drula E."/>
            <person name="Henrissat B."/>
            <person name="Morin E."/>
            <person name="Kohler A."/>
            <person name="Barry K."/>
            <person name="LaButti K."/>
            <person name="Morin E."/>
            <person name="Salamov A."/>
            <person name="Lipzen A."/>
            <person name="Mereny Z."/>
            <person name="Hegedus B."/>
            <person name="Baldrian P."/>
            <person name="Stursova M."/>
            <person name="Weitz H."/>
            <person name="Taylor A."/>
            <person name="Grigoriev I.V."/>
            <person name="Nagy L.G."/>
            <person name="Martin F."/>
            <person name="Kauserud H."/>
        </authorList>
    </citation>
    <scope>NUCLEOTIDE SEQUENCE</scope>
    <source>
        <strain evidence="2">CBHHK182m</strain>
    </source>
</reference>
<proteinExistence type="predicted"/>
<sequence>RGRNSGSHASGRIRSASPPRRTSGALPDQASSFRHGTRGNDAPSACAICLGRFRHNVGQCNSPTLWNGTTKARCHRNGGNRIINPGGQTICLYWQRPRKCDRNHAELHECSGCGQTSHGACSCPLAQAV</sequence>
<organism evidence="2 3">
    <name type="scientific">Mycena metata</name>
    <dbReference type="NCBI Taxonomy" id="1033252"/>
    <lineage>
        <taxon>Eukaryota</taxon>
        <taxon>Fungi</taxon>
        <taxon>Dikarya</taxon>
        <taxon>Basidiomycota</taxon>
        <taxon>Agaricomycotina</taxon>
        <taxon>Agaricomycetes</taxon>
        <taxon>Agaricomycetidae</taxon>
        <taxon>Agaricales</taxon>
        <taxon>Marasmiineae</taxon>
        <taxon>Mycenaceae</taxon>
        <taxon>Mycena</taxon>
    </lineage>
</organism>
<evidence type="ECO:0000313" key="2">
    <source>
        <dbReference type="EMBL" id="KAJ7734423.1"/>
    </source>
</evidence>
<gene>
    <name evidence="2" type="ORF">B0H16DRAFT_1327564</name>
</gene>
<keyword evidence="3" id="KW-1185">Reference proteome</keyword>
<protein>
    <submittedName>
        <fullName evidence="2">Uncharacterized protein</fullName>
    </submittedName>
</protein>
<evidence type="ECO:0000256" key="1">
    <source>
        <dbReference type="SAM" id="MobiDB-lite"/>
    </source>
</evidence>
<evidence type="ECO:0000313" key="3">
    <source>
        <dbReference type="Proteomes" id="UP001215598"/>
    </source>
</evidence>
<dbReference type="AlphaFoldDB" id="A0AAD7I3Q1"/>
<name>A0AAD7I3Q1_9AGAR</name>
<feature type="non-terminal residue" evidence="2">
    <location>
        <position position="1"/>
    </location>
</feature>
<dbReference type="EMBL" id="JARKIB010000132">
    <property type="protein sequence ID" value="KAJ7734423.1"/>
    <property type="molecule type" value="Genomic_DNA"/>
</dbReference>
<feature type="region of interest" description="Disordered" evidence="1">
    <location>
        <begin position="1"/>
        <end position="40"/>
    </location>
</feature>
<accession>A0AAD7I3Q1</accession>
<comment type="caution">
    <text evidence="2">The sequence shown here is derived from an EMBL/GenBank/DDBJ whole genome shotgun (WGS) entry which is preliminary data.</text>
</comment>